<keyword evidence="2" id="KW-1185">Reference proteome</keyword>
<protein>
    <submittedName>
        <fullName evidence="1">Uncharacterized protein</fullName>
    </submittedName>
</protein>
<comment type="caution">
    <text evidence="1">The sequence shown here is derived from an EMBL/GenBank/DDBJ whole genome shotgun (WGS) entry which is preliminary data.</text>
</comment>
<accession>A0A5N5TID9</accession>
<sequence length="114" mass="12806">MSASLFLKDQDCVFCPFITLLAKEFSKSESTLSVLLRETGSKDFSIPSSNPETIQSFLLFKSLLDLITEIASLSSFWSCNCESVSIDWSSFASNSLFILRDIIKKCKILPNYNL</sequence>
<evidence type="ECO:0000313" key="2">
    <source>
        <dbReference type="Proteomes" id="UP000326759"/>
    </source>
</evidence>
<gene>
    <name evidence="1" type="ORF">Anas_02850</name>
</gene>
<evidence type="ECO:0000313" key="1">
    <source>
        <dbReference type="EMBL" id="KAB7505979.1"/>
    </source>
</evidence>
<dbReference type="Proteomes" id="UP000326759">
    <property type="component" value="Unassembled WGS sequence"/>
</dbReference>
<feature type="non-terminal residue" evidence="1">
    <location>
        <position position="114"/>
    </location>
</feature>
<dbReference type="EMBL" id="SEYY01001045">
    <property type="protein sequence ID" value="KAB7505979.1"/>
    <property type="molecule type" value="Genomic_DNA"/>
</dbReference>
<organism evidence="1 2">
    <name type="scientific">Armadillidium nasatum</name>
    <dbReference type="NCBI Taxonomy" id="96803"/>
    <lineage>
        <taxon>Eukaryota</taxon>
        <taxon>Metazoa</taxon>
        <taxon>Ecdysozoa</taxon>
        <taxon>Arthropoda</taxon>
        <taxon>Crustacea</taxon>
        <taxon>Multicrustacea</taxon>
        <taxon>Malacostraca</taxon>
        <taxon>Eumalacostraca</taxon>
        <taxon>Peracarida</taxon>
        <taxon>Isopoda</taxon>
        <taxon>Oniscidea</taxon>
        <taxon>Crinocheta</taxon>
        <taxon>Armadillidiidae</taxon>
        <taxon>Armadillidium</taxon>
    </lineage>
</organism>
<reference evidence="1 2" key="1">
    <citation type="journal article" date="2019" name="PLoS Biol.">
        <title>Sex chromosomes control vertical transmission of feminizing Wolbachia symbionts in an isopod.</title>
        <authorList>
            <person name="Becking T."/>
            <person name="Chebbi M.A."/>
            <person name="Giraud I."/>
            <person name="Moumen B."/>
            <person name="Laverre T."/>
            <person name="Caubet Y."/>
            <person name="Peccoud J."/>
            <person name="Gilbert C."/>
            <person name="Cordaux R."/>
        </authorList>
    </citation>
    <scope>NUCLEOTIDE SEQUENCE [LARGE SCALE GENOMIC DNA]</scope>
    <source>
        <strain evidence="1">ANa2</strain>
        <tissue evidence="1">Whole body excluding digestive tract and cuticle</tissue>
    </source>
</reference>
<name>A0A5N5TID9_9CRUS</name>
<dbReference type="AlphaFoldDB" id="A0A5N5TID9"/>
<proteinExistence type="predicted"/>